<reference evidence="1" key="1">
    <citation type="submission" date="2020-06" db="EMBL/GenBank/DDBJ databases">
        <title>Draft genome of Bugula neritina, a colonial animal packing powerful symbionts and potential medicines.</title>
        <authorList>
            <person name="Rayko M."/>
        </authorList>
    </citation>
    <scope>NUCLEOTIDE SEQUENCE [LARGE SCALE GENOMIC DNA]</scope>
    <source>
        <strain evidence="1">Kwan_BN1</strain>
    </source>
</reference>
<protein>
    <submittedName>
        <fullName evidence="1">Uncharacterized protein</fullName>
    </submittedName>
</protein>
<keyword evidence="2" id="KW-1185">Reference proteome</keyword>
<gene>
    <name evidence="1" type="ORF">EB796_009384</name>
</gene>
<evidence type="ECO:0000313" key="1">
    <source>
        <dbReference type="EMBL" id="KAF6032309.1"/>
    </source>
</evidence>
<comment type="caution">
    <text evidence="1">The sequence shown here is derived from an EMBL/GenBank/DDBJ whole genome shotgun (WGS) entry which is preliminary data.</text>
</comment>
<dbReference type="OrthoDB" id="10032693at2759"/>
<sequence length="279" mass="31348">MLKMLAASNQQVAEDFLGGQEKHLSKSVTELTGATIANTIGRNNELDQSVVKLYYSILSSHKKATVQDIKNRRLISAPAPPLSVLAGSKERPKTPFFETRESPILKGSKSRSLIKYVYLSQNKPRPLQPLKAWRGYNGNMYFEPIQISKLPCNRNAARHVQFPRITPHLKSTNSFFSRQATWEEAHEHPAIRFDKEALLSRLSMSLANDDHIGLDQPIGTLRLASYSKSDKPKNTKKPHIYKGSMVHKLYEKGRAGKEGNGKSDYGYVKILSAGYTTLH</sequence>
<accession>A0A7J7K0Z5</accession>
<organism evidence="1 2">
    <name type="scientific">Bugula neritina</name>
    <name type="common">Brown bryozoan</name>
    <name type="synonym">Sertularia neritina</name>
    <dbReference type="NCBI Taxonomy" id="10212"/>
    <lineage>
        <taxon>Eukaryota</taxon>
        <taxon>Metazoa</taxon>
        <taxon>Spiralia</taxon>
        <taxon>Lophotrochozoa</taxon>
        <taxon>Bryozoa</taxon>
        <taxon>Gymnolaemata</taxon>
        <taxon>Cheilostomatida</taxon>
        <taxon>Flustrina</taxon>
        <taxon>Buguloidea</taxon>
        <taxon>Bugulidae</taxon>
        <taxon>Bugula</taxon>
    </lineage>
</organism>
<dbReference type="EMBL" id="VXIV02001515">
    <property type="protein sequence ID" value="KAF6032309.1"/>
    <property type="molecule type" value="Genomic_DNA"/>
</dbReference>
<evidence type="ECO:0000313" key="2">
    <source>
        <dbReference type="Proteomes" id="UP000593567"/>
    </source>
</evidence>
<dbReference type="AlphaFoldDB" id="A0A7J7K0Z5"/>
<proteinExistence type="predicted"/>
<dbReference type="Proteomes" id="UP000593567">
    <property type="component" value="Unassembled WGS sequence"/>
</dbReference>
<name>A0A7J7K0Z5_BUGNE</name>